<dbReference type="RefSeq" id="WP_027274567.1">
    <property type="nucleotide sequence ID" value="NZ_BRLH01000004.1"/>
</dbReference>
<evidence type="ECO:0000256" key="2">
    <source>
        <dbReference type="HAMAP-Rule" id="MF_00958"/>
    </source>
</evidence>
<sequence>MTPPLVDRHILIVEDDPVFRAMLAGYLASLGAKTGEAEDGEQALIYVKAHPPELMICDLIMPKMDGITLLDRLRHEGSQIPVIVISATEKIADIDKMLRLGVHDVLLKPIGDLNRLRDALLSYFYPYLFSSPASDEMMMMEDWAELSGKPQEAVQLLRQLQPPAKQTIANCRVNYRQLTLAERPGIVFDIAPLSERDFAFYCLDISLAGDKGVLAALMLRALFNNLLQEHLAERNEALPQMSSVLNRINTLLRQSYLEGQFPFLAGYYHSVKKRLLIVSAGLHASVITDDETHKINESVPMGTLHLLYPGQCHLVAERWTCRIWGAGGRLQLTCDGAE</sequence>
<protein>
    <recommendedName>
        <fullName evidence="2">Regulator of RpoS</fullName>
    </recommendedName>
</protein>
<keyword evidence="2" id="KW-0346">Stress response</keyword>
<keyword evidence="6" id="KW-1185">Reference proteome</keyword>
<dbReference type="PANTHER" id="PTHR43228:SF1">
    <property type="entry name" value="TWO-COMPONENT RESPONSE REGULATOR ARR22"/>
    <property type="match status" value="1"/>
</dbReference>
<evidence type="ECO:0000313" key="5">
    <source>
        <dbReference type="EMBL" id="GKX56170.1"/>
    </source>
</evidence>
<evidence type="ECO:0000313" key="6">
    <source>
        <dbReference type="Proteomes" id="UP001058124"/>
    </source>
</evidence>
<dbReference type="EMBL" id="BRLH01000004">
    <property type="protein sequence ID" value="GKX56170.1"/>
    <property type="molecule type" value="Genomic_DNA"/>
</dbReference>
<proteinExistence type="inferred from homology"/>
<dbReference type="AlphaFoldDB" id="A0AAV5N2G6"/>
<dbReference type="Gene3D" id="3.60.40.10">
    <property type="entry name" value="PPM-type phosphatase domain"/>
    <property type="match status" value="1"/>
</dbReference>
<dbReference type="SMART" id="SM00448">
    <property type="entry name" value="REC"/>
    <property type="match status" value="1"/>
</dbReference>
<comment type="subunit">
    <text evidence="2">Binds to RpoS.</text>
</comment>
<accession>A0AAV5N2G6</accession>
<dbReference type="HAMAP" id="MF_00958">
    <property type="entry name" value="RssB"/>
    <property type="match status" value="1"/>
</dbReference>
<name>A0AAV5N2G6_9GAMM</name>
<dbReference type="PANTHER" id="PTHR43228">
    <property type="entry name" value="TWO-COMPONENT RESPONSE REGULATOR"/>
    <property type="match status" value="1"/>
</dbReference>
<dbReference type="InterPro" id="IPR001789">
    <property type="entry name" value="Sig_transdc_resp-reg_receiver"/>
</dbReference>
<feature type="domain" description="Response regulatory" evidence="4">
    <location>
        <begin position="9"/>
        <end position="123"/>
    </location>
</feature>
<reference evidence="5" key="1">
    <citation type="submission" date="2022-06" db="EMBL/GenBank/DDBJ databases">
        <title>Draft genome sequences of Leminorella grimontii str. JCM5902.</title>
        <authorList>
            <person name="Wakabayashi Y."/>
            <person name="Kojima K."/>
        </authorList>
    </citation>
    <scope>NUCLEOTIDE SEQUENCE</scope>
    <source>
        <strain evidence="5">JCM 5902</strain>
    </source>
</reference>
<dbReference type="InterPro" id="IPR011006">
    <property type="entry name" value="CheY-like_superfamily"/>
</dbReference>
<dbReference type="InterPro" id="IPR036457">
    <property type="entry name" value="PPM-type-like_dom_sf"/>
</dbReference>
<dbReference type="NCBIfam" id="NF007969">
    <property type="entry name" value="PRK10693.1"/>
    <property type="match status" value="1"/>
</dbReference>
<dbReference type="GO" id="GO:0045862">
    <property type="term" value="P:positive regulation of proteolysis"/>
    <property type="evidence" value="ECO:0007669"/>
    <property type="project" value="UniProtKB-UniRule"/>
</dbReference>
<evidence type="ECO:0000259" key="4">
    <source>
        <dbReference type="PROSITE" id="PS50110"/>
    </source>
</evidence>
<keyword evidence="2 3" id="KW-0597">Phosphoprotein</keyword>
<feature type="modified residue" description="4-aspartylphosphate" evidence="2 3">
    <location>
        <position position="58"/>
    </location>
</feature>
<evidence type="ECO:0000256" key="1">
    <source>
        <dbReference type="ARBA" id="ARBA00022990"/>
    </source>
</evidence>
<comment type="function">
    <text evidence="2">Regulates the turnover of the sigma S factor (RpoS) by promoting its proteolysis in exponentially growing cells. Acts by binding and delivering RpoS to the ClpXP protease. RssB is not co-degraded with RpoS, but is released from the complex and can initiate a new cycle of RpoS recognition and degradation.</text>
</comment>
<dbReference type="Proteomes" id="UP001058124">
    <property type="component" value="Unassembled WGS sequence"/>
</dbReference>
<comment type="PTM">
    <text evidence="2">Phosphorylated. Phosphorylation stimulates the interaction with RpoS and, therefore, the proteolysis of RpoS.</text>
</comment>
<comment type="caution">
    <text evidence="5">The sequence shown here is derived from an EMBL/GenBank/DDBJ whole genome shotgun (WGS) entry which is preliminary data.</text>
</comment>
<dbReference type="SUPFAM" id="SSF52172">
    <property type="entry name" value="CheY-like"/>
    <property type="match status" value="1"/>
</dbReference>
<keyword evidence="1" id="KW-0007">Acetylation</keyword>
<dbReference type="Gene3D" id="3.40.50.2300">
    <property type="match status" value="1"/>
</dbReference>
<dbReference type="InterPro" id="IPR052048">
    <property type="entry name" value="ST_Response_Regulator"/>
</dbReference>
<dbReference type="GO" id="GO:0010468">
    <property type="term" value="P:regulation of gene expression"/>
    <property type="evidence" value="ECO:0007669"/>
    <property type="project" value="UniProtKB-UniRule"/>
</dbReference>
<dbReference type="Pfam" id="PF00072">
    <property type="entry name" value="Response_reg"/>
    <property type="match status" value="1"/>
</dbReference>
<gene>
    <name evidence="2" type="primary">rssB</name>
    <name evidence="5" type="ORF">SOASR030_22820</name>
</gene>
<comment type="similarity">
    <text evidence="2">Belongs to the RssB family.</text>
</comment>
<dbReference type="InterPro" id="IPR028616">
    <property type="entry name" value="RssB"/>
</dbReference>
<dbReference type="PROSITE" id="PS50110">
    <property type="entry name" value="RESPONSE_REGULATORY"/>
    <property type="match status" value="1"/>
</dbReference>
<evidence type="ECO:0000256" key="3">
    <source>
        <dbReference type="PROSITE-ProRule" id="PRU00169"/>
    </source>
</evidence>
<organism evidence="5 6">
    <name type="scientific">Leminorella grimontii</name>
    <dbReference type="NCBI Taxonomy" id="82981"/>
    <lineage>
        <taxon>Bacteria</taxon>
        <taxon>Pseudomonadati</taxon>
        <taxon>Pseudomonadota</taxon>
        <taxon>Gammaproteobacteria</taxon>
        <taxon>Enterobacterales</taxon>
        <taxon>Budviciaceae</taxon>
        <taxon>Leminorella</taxon>
    </lineage>
</organism>
<dbReference type="GO" id="GO:0000160">
    <property type="term" value="P:phosphorelay signal transduction system"/>
    <property type="evidence" value="ECO:0007669"/>
    <property type="project" value="InterPro"/>
</dbReference>